<organism evidence="2 3">
    <name type="scientific">Triplophysa rosa</name>
    <name type="common">Cave loach</name>
    <dbReference type="NCBI Taxonomy" id="992332"/>
    <lineage>
        <taxon>Eukaryota</taxon>
        <taxon>Metazoa</taxon>
        <taxon>Chordata</taxon>
        <taxon>Craniata</taxon>
        <taxon>Vertebrata</taxon>
        <taxon>Euteleostomi</taxon>
        <taxon>Actinopterygii</taxon>
        <taxon>Neopterygii</taxon>
        <taxon>Teleostei</taxon>
        <taxon>Ostariophysi</taxon>
        <taxon>Cypriniformes</taxon>
        <taxon>Nemacheilidae</taxon>
        <taxon>Triplophysa</taxon>
    </lineage>
</organism>
<dbReference type="EMBL" id="JAFHDT010000024">
    <property type="protein sequence ID" value="KAI7792232.1"/>
    <property type="molecule type" value="Genomic_DNA"/>
</dbReference>
<dbReference type="AlphaFoldDB" id="A0A9W7T9U4"/>
<feature type="region of interest" description="Disordered" evidence="1">
    <location>
        <begin position="1"/>
        <end position="34"/>
    </location>
</feature>
<name>A0A9W7T9U4_TRIRA</name>
<gene>
    <name evidence="2" type="ORF">IRJ41_025981</name>
</gene>
<keyword evidence="3" id="KW-1185">Reference proteome</keyword>
<accession>A0A9W7T9U4</accession>
<evidence type="ECO:0000256" key="1">
    <source>
        <dbReference type="SAM" id="MobiDB-lite"/>
    </source>
</evidence>
<protein>
    <submittedName>
        <fullName evidence="2">Uncharacterized protein</fullName>
    </submittedName>
</protein>
<evidence type="ECO:0000313" key="2">
    <source>
        <dbReference type="EMBL" id="KAI7792232.1"/>
    </source>
</evidence>
<proteinExistence type="predicted"/>
<reference evidence="2" key="1">
    <citation type="submission" date="2021-02" db="EMBL/GenBank/DDBJ databases">
        <title>Comparative genomics reveals that relaxation of natural selection precedes convergent phenotypic evolution of cavefish.</title>
        <authorList>
            <person name="Peng Z."/>
        </authorList>
    </citation>
    <scope>NUCLEOTIDE SEQUENCE</scope>
    <source>
        <tissue evidence="2">Muscle</tissue>
    </source>
</reference>
<dbReference type="Proteomes" id="UP001059041">
    <property type="component" value="Linkage Group LG24"/>
</dbReference>
<comment type="caution">
    <text evidence="2">The sequence shown here is derived from an EMBL/GenBank/DDBJ whole genome shotgun (WGS) entry which is preliminary data.</text>
</comment>
<feature type="compositionally biased region" description="Basic residues" evidence="1">
    <location>
        <begin position="7"/>
        <end position="17"/>
    </location>
</feature>
<sequence>MFQPASCRRRQTKGKRKISPDDERLRTPSLPYAPNRHGDSFLPGLAAIHLQWISPDALRSPVTTFALT</sequence>
<evidence type="ECO:0000313" key="3">
    <source>
        <dbReference type="Proteomes" id="UP001059041"/>
    </source>
</evidence>